<evidence type="ECO:0000313" key="1">
    <source>
        <dbReference type="EMBL" id="MBD7968385.1"/>
    </source>
</evidence>
<name>A0ABR8SYA5_9BACL</name>
<evidence type="ECO:0008006" key="3">
    <source>
        <dbReference type="Google" id="ProtNLM"/>
    </source>
</evidence>
<sequence length="157" mass="18568">MIIKRCKDLRQAQKPRGKWTVTLGKEIEQRLHETRSPEQISMRYGLKEQPMVSFKTIYRWLYEGRLIRYTVLQLRHKGKRQKLQERRGRFLVGTSIKQRPKEIRSEKALGTANWTRSSPAEEKARLVSLHVSSEKQGCILLLKCQIALHYPWKSLLV</sequence>
<organism evidence="1 2">
    <name type="scientific">Paenibacillus gallinarum</name>
    <dbReference type="NCBI Taxonomy" id="2762232"/>
    <lineage>
        <taxon>Bacteria</taxon>
        <taxon>Bacillati</taxon>
        <taxon>Bacillota</taxon>
        <taxon>Bacilli</taxon>
        <taxon>Bacillales</taxon>
        <taxon>Paenibacillaceae</taxon>
        <taxon>Paenibacillus</taxon>
    </lineage>
</organism>
<keyword evidence="2" id="KW-1185">Reference proteome</keyword>
<comment type="caution">
    <text evidence="1">The sequence shown here is derived from an EMBL/GenBank/DDBJ whole genome shotgun (WGS) entry which is preliminary data.</text>
</comment>
<dbReference type="Proteomes" id="UP000608071">
    <property type="component" value="Unassembled WGS sequence"/>
</dbReference>
<proteinExistence type="predicted"/>
<protein>
    <recommendedName>
        <fullName evidence="3">Transposase</fullName>
    </recommendedName>
</protein>
<accession>A0ABR8SYA5</accession>
<gene>
    <name evidence="1" type="ORF">H9647_09940</name>
</gene>
<dbReference type="EMBL" id="JACSQL010000003">
    <property type="protein sequence ID" value="MBD7968385.1"/>
    <property type="molecule type" value="Genomic_DNA"/>
</dbReference>
<dbReference type="RefSeq" id="WP_191799620.1">
    <property type="nucleotide sequence ID" value="NZ_JACSQL010000003.1"/>
</dbReference>
<reference evidence="1 2" key="1">
    <citation type="submission" date="2020-08" db="EMBL/GenBank/DDBJ databases">
        <title>A Genomic Blueprint of the Chicken Gut Microbiome.</title>
        <authorList>
            <person name="Gilroy R."/>
            <person name="Ravi A."/>
            <person name="Getino M."/>
            <person name="Pursley I."/>
            <person name="Horton D.L."/>
            <person name="Alikhan N.-F."/>
            <person name="Baker D."/>
            <person name="Gharbi K."/>
            <person name="Hall N."/>
            <person name="Watson M."/>
            <person name="Adriaenssens E.M."/>
            <person name="Foster-Nyarko E."/>
            <person name="Jarju S."/>
            <person name="Secka A."/>
            <person name="Antonio M."/>
            <person name="Oren A."/>
            <person name="Chaudhuri R."/>
            <person name="La Ragione R.M."/>
            <person name="Hildebrand F."/>
            <person name="Pallen M.J."/>
        </authorList>
    </citation>
    <scope>NUCLEOTIDE SEQUENCE [LARGE SCALE GENOMIC DNA]</scope>
    <source>
        <strain evidence="1 2">Sa2BVA9</strain>
    </source>
</reference>
<evidence type="ECO:0000313" key="2">
    <source>
        <dbReference type="Proteomes" id="UP000608071"/>
    </source>
</evidence>